<evidence type="ECO:0000313" key="1">
    <source>
        <dbReference type="EMBL" id="KQH85336.1"/>
    </source>
</evidence>
<dbReference type="InterPro" id="IPR021806">
    <property type="entry name" value="DUF3379"/>
</dbReference>
<reference evidence="1 2" key="1">
    <citation type="submission" date="2015-08" db="EMBL/GenBank/DDBJ databases">
        <title>Antibacterial properties of a collection of Vibrionaceae strains.</title>
        <authorList>
            <person name="Giubergia S."/>
        </authorList>
    </citation>
    <scope>NUCLEOTIDE SEQUENCE [LARGE SCALE GENOMIC DNA]</scope>
    <source>
        <strain evidence="1 2">S0821</strain>
    </source>
</reference>
<proteinExistence type="predicted"/>
<sequence length="241" mass="26525">MDDLEFRRRMLSDPKHRDKAMQEAIAAHETNSKFADDVLNLDARIAEAMRVEVPDGLADRILFSHSSAADNVVRPRFVRRAMAMAASVAFVVGLAVGQVNWGNLLVTPAQASLADIAVKHVLDEEVFVSVLDEAVSSRQINAKMQPFAYHLNGTFPYHVYYLNHCGFGHANAVHMVFQGEKGKVTLFLTTMASEQNVQFDKAGMSGIIEPIGHMSLILVGNQGENVAKIAEHLMPMIKPAK</sequence>
<protein>
    <submittedName>
        <fullName evidence="1">Chemotaxis protein</fullName>
    </submittedName>
</protein>
<dbReference type="RefSeq" id="WP_055466277.1">
    <property type="nucleotide sequence ID" value="NZ_LKHS01000010.1"/>
</dbReference>
<accession>A0A0Q2UY13</accession>
<comment type="caution">
    <text evidence="1">The sequence shown here is derived from an EMBL/GenBank/DDBJ whole genome shotgun (WGS) entry which is preliminary data.</text>
</comment>
<dbReference type="EMBL" id="LKHS01000010">
    <property type="protein sequence ID" value="KQH85336.1"/>
    <property type="molecule type" value="Genomic_DNA"/>
</dbReference>
<dbReference type="Pfam" id="PF11859">
    <property type="entry name" value="DUF3379"/>
    <property type="match status" value="1"/>
</dbReference>
<dbReference type="InParanoid" id="A0A0Q2UY13"/>
<gene>
    <name evidence="1" type="ORF">AMR76_12555</name>
</gene>
<keyword evidence="2" id="KW-1185">Reference proteome</keyword>
<name>A0A0Q2UY13_VIBFU</name>
<organism evidence="1 2">
    <name type="scientific">Vibrio furnissii</name>
    <dbReference type="NCBI Taxonomy" id="29494"/>
    <lineage>
        <taxon>Bacteria</taxon>
        <taxon>Pseudomonadati</taxon>
        <taxon>Pseudomonadota</taxon>
        <taxon>Gammaproteobacteria</taxon>
        <taxon>Vibrionales</taxon>
        <taxon>Vibrionaceae</taxon>
        <taxon>Vibrio</taxon>
    </lineage>
</organism>
<evidence type="ECO:0000313" key="2">
    <source>
        <dbReference type="Proteomes" id="UP000051221"/>
    </source>
</evidence>
<dbReference type="Proteomes" id="UP000051221">
    <property type="component" value="Unassembled WGS sequence"/>
</dbReference>
<dbReference type="AlphaFoldDB" id="A0A0Q2UY13"/>